<dbReference type="InParanoid" id="A0A059B590"/>
<dbReference type="Gramene" id="KCW61061">
    <property type="protein sequence ID" value="KCW61061"/>
    <property type="gene ID" value="EUGRSUZ_H03837"/>
</dbReference>
<accession>A0A059B590</accession>
<reference evidence="2" key="1">
    <citation type="submission" date="2013-07" db="EMBL/GenBank/DDBJ databases">
        <title>The genome of Eucalyptus grandis.</title>
        <authorList>
            <person name="Schmutz J."/>
            <person name="Hayes R."/>
            <person name="Myburg A."/>
            <person name="Tuskan G."/>
            <person name="Grattapaglia D."/>
            <person name="Rokhsar D.S."/>
        </authorList>
    </citation>
    <scope>NUCLEOTIDE SEQUENCE</scope>
    <source>
        <tissue evidence="2">Leaf extractions</tissue>
    </source>
</reference>
<evidence type="ECO:0000256" key="1">
    <source>
        <dbReference type="SAM" id="Phobius"/>
    </source>
</evidence>
<keyword evidence="1" id="KW-0812">Transmembrane</keyword>
<keyword evidence="1" id="KW-1133">Transmembrane helix</keyword>
<evidence type="ECO:0000313" key="2">
    <source>
        <dbReference type="EMBL" id="KCW61061.1"/>
    </source>
</evidence>
<keyword evidence="1" id="KW-0472">Membrane</keyword>
<dbReference type="EMBL" id="KK198760">
    <property type="protein sequence ID" value="KCW61061.1"/>
    <property type="molecule type" value="Genomic_DNA"/>
</dbReference>
<sequence length="110" mass="12705">MQSPISTSKACLVSNSISSRVTIIQRAPRILLMALFIIFNTFKFFHFRIELGSSLIQLNQRFPIVSRSLSDELHCFGDGYSRLARSPPTTFGRLRSFSHPYKFKETKRFN</sequence>
<protein>
    <submittedName>
        <fullName evidence="2">Uncharacterized protein</fullName>
    </submittedName>
</protein>
<gene>
    <name evidence="2" type="ORF">EUGRSUZ_H03837</name>
</gene>
<feature type="transmembrane region" description="Helical" evidence="1">
    <location>
        <begin position="30"/>
        <end position="49"/>
    </location>
</feature>
<dbReference type="AlphaFoldDB" id="A0A059B590"/>
<name>A0A059B590_EUCGR</name>
<organism evidence="2">
    <name type="scientific">Eucalyptus grandis</name>
    <name type="common">Flooded gum</name>
    <dbReference type="NCBI Taxonomy" id="71139"/>
    <lineage>
        <taxon>Eukaryota</taxon>
        <taxon>Viridiplantae</taxon>
        <taxon>Streptophyta</taxon>
        <taxon>Embryophyta</taxon>
        <taxon>Tracheophyta</taxon>
        <taxon>Spermatophyta</taxon>
        <taxon>Magnoliopsida</taxon>
        <taxon>eudicotyledons</taxon>
        <taxon>Gunneridae</taxon>
        <taxon>Pentapetalae</taxon>
        <taxon>rosids</taxon>
        <taxon>malvids</taxon>
        <taxon>Myrtales</taxon>
        <taxon>Myrtaceae</taxon>
        <taxon>Myrtoideae</taxon>
        <taxon>Eucalypteae</taxon>
        <taxon>Eucalyptus</taxon>
    </lineage>
</organism>
<proteinExistence type="predicted"/>